<evidence type="ECO:0000256" key="3">
    <source>
        <dbReference type="SAM" id="SignalP"/>
    </source>
</evidence>
<reference evidence="5 6" key="1">
    <citation type="submission" date="2019-09" db="EMBL/GenBank/DDBJ databases">
        <title>Salinarimonas rosea gen. nov., sp. nov., a new member of the a-2 subgroup of the Proteobacteria.</title>
        <authorList>
            <person name="Liu J."/>
        </authorList>
    </citation>
    <scope>NUCLEOTIDE SEQUENCE [LARGE SCALE GENOMIC DNA]</scope>
    <source>
        <strain evidence="5 6">BN140002</strain>
    </source>
</reference>
<dbReference type="RefSeq" id="WP_149816996.1">
    <property type="nucleotide sequence ID" value="NZ_VUOA01000019.1"/>
</dbReference>
<dbReference type="OrthoDB" id="9788661at2"/>
<dbReference type="AlphaFoldDB" id="A0A5B2VFR6"/>
<keyword evidence="3" id="KW-0732">Signal</keyword>
<feature type="chain" id="PRO_5022883100" evidence="3">
    <location>
        <begin position="25"/>
        <end position="263"/>
    </location>
</feature>
<dbReference type="EMBL" id="VUOA01000019">
    <property type="protein sequence ID" value="KAA2237310.1"/>
    <property type="molecule type" value="Genomic_DNA"/>
</dbReference>
<evidence type="ECO:0000256" key="2">
    <source>
        <dbReference type="ARBA" id="ARBA00009387"/>
    </source>
</evidence>
<reference evidence="5 6" key="2">
    <citation type="submission" date="2019-09" db="EMBL/GenBank/DDBJ databases">
        <authorList>
            <person name="Jin C."/>
        </authorList>
    </citation>
    <scope>NUCLEOTIDE SEQUENCE [LARGE SCALE GENOMIC DNA]</scope>
    <source>
        <strain evidence="5 6">BN140002</strain>
    </source>
</reference>
<dbReference type="InterPro" id="IPR023346">
    <property type="entry name" value="Lysozyme-like_dom_sf"/>
</dbReference>
<comment type="similarity">
    <text evidence="2">Belongs to the virb1 family.</text>
</comment>
<proteinExistence type="inferred from homology"/>
<accession>A0A5B2VFR6</accession>
<name>A0A5B2VFR6_9HYPH</name>
<feature type="signal peptide" evidence="3">
    <location>
        <begin position="1"/>
        <end position="24"/>
    </location>
</feature>
<evidence type="ECO:0000256" key="1">
    <source>
        <dbReference type="ARBA" id="ARBA00007734"/>
    </source>
</evidence>
<sequence>MGRRISGLVLGAMLAAAGVDGASASTDFPELPLPPAIAPPTSAAIVPGVMEAPTRPPVLNPRGRALYLERITREAERHGLPPAVADAVATVESAYNPNAVGGVGEVGLMQVLPTTATMLGHRGPVTALFDPEVNIRYGVMYLAQAWRLTGGNLCETLMKYRAGHGETRMSALSVSYCLRARTHLASIESPLANAPVPPAVAIAGPPPRSISARQGPRVAGARVAGGKAARAKIAMRRTRWAAQDAKVRAIESRVSNSMLAIMR</sequence>
<feature type="domain" description="Transglycosylase SLT" evidence="4">
    <location>
        <begin position="71"/>
        <end position="168"/>
    </location>
</feature>
<dbReference type="Pfam" id="PF01464">
    <property type="entry name" value="SLT"/>
    <property type="match status" value="1"/>
</dbReference>
<evidence type="ECO:0000313" key="5">
    <source>
        <dbReference type="EMBL" id="KAA2237310.1"/>
    </source>
</evidence>
<evidence type="ECO:0000259" key="4">
    <source>
        <dbReference type="Pfam" id="PF01464"/>
    </source>
</evidence>
<dbReference type="InterPro" id="IPR008258">
    <property type="entry name" value="Transglycosylase_SLT_dom_1"/>
</dbReference>
<dbReference type="SUPFAM" id="SSF53955">
    <property type="entry name" value="Lysozyme-like"/>
    <property type="match status" value="1"/>
</dbReference>
<comment type="caution">
    <text evidence="5">The sequence shown here is derived from an EMBL/GenBank/DDBJ whole genome shotgun (WGS) entry which is preliminary data.</text>
</comment>
<dbReference type="PANTHER" id="PTHR37423">
    <property type="entry name" value="SOLUBLE LYTIC MUREIN TRANSGLYCOSYLASE-RELATED"/>
    <property type="match status" value="1"/>
</dbReference>
<dbReference type="Proteomes" id="UP000323142">
    <property type="component" value="Unassembled WGS sequence"/>
</dbReference>
<organism evidence="5 6">
    <name type="scientific">Salinarimonas soli</name>
    <dbReference type="NCBI Taxonomy" id="1638099"/>
    <lineage>
        <taxon>Bacteria</taxon>
        <taxon>Pseudomonadati</taxon>
        <taxon>Pseudomonadota</taxon>
        <taxon>Alphaproteobacteria</taxon>
        <taxon>Hyphomicrobiales</taxon>
        <taxon>Salinarimonadaceae</taxon>
        <taxon>Salinarimonas</taxon>
    </lineage>
</organism>
<protein>
    <submittedName>
        <fullName evidence="5">Transglycosylase SLT domain-containing protein</fullName>
    </submittedName>
</protein>
<dbReference type="PANTHER" id="PTHR37423:SF2">
    <property type="entry name" value="MEMBRANE-BOUND LYTIC MUREIN TRANSGLYCOSYLASE C"/>
    <property type="match status" value="1"/>
</dbReference>
<evidence type="ECO:0000313" key="6">
    <source>
        <dbReference type="Proteomes" id="UP000323142"/>
    </source>
</evidence>
<keyword evidence="6" id="KW-1185">Reference proteome</keyword>
<gene>
    <name evidence="5" type="ORF">F0L46_09925</name>
</gene>
<dbReference type="Gene3D" id="1.10.530.10">
    <property type="match status" value="1"/>
</dbReference>
<comment type="similarity">
    <text evidence="1">Belongs to the transglycosylase Slt family.</text>
</comment>